<reference evidence="2 3" key="1">
    <citation type="journal article" date="2020" name="BMC Genomics">
        <title>Intraspecific diversification of the crop wild relative Brassica cretica Lam. using demographic model selection.</title>
        <authorList>
            <person name="Kioukis A."/>
            <person name="Michalopoulou V.A."/>
            <person name="Briers L."/>
            <person name="Pirintsos S."/>
            <person name="Studholme D.J."/>
            <person name="Pavlidis P."/>
            <person name="Sarris P.F."/>
        </authorList>
    </citation>
    <scope>NUCLEOTIDE SEQUENCE [LARGE SCALE GENOMIC DNA]</scope>
    <source>
        <strain evidence="3">cv. PFS-1207/04</strain>
    </source>
</reference>
<feature type="compositionally biased region" description="Basic and acidic residues" evidence="1">
    <location>
        <begin position="37"/>
        <end position="47"/>
    </location>
</feature>
<evidence type="ECO:0000313" key="3">
    <source>
        <dbReference type="Proteomes" id="UP000266723"/>
    </source>
</evidence>
<evidence type="ECO:0000313" key="2">
    <source>
        <dbReference type="EMBL" id="KAF3583161.1"/>
    </source>
</evidence>
<protein>
    <submittedName>
        <fullName evidence="2">Uncharacterized protein</fullName>
    </submittedName>
</protein>
<feature type="compositionally biased region" description="Basic and acidic residues" evidence="1">
    <location>
        <begin position="61"/>
        <end position="92"/>
    </location>
</feature>
<accession>A0ABQ7E043</accession>
<comment type="caution">
    <text evidence="2">The sequence shown here is derived from an EMBL/GenBank/DDBJ whole genome shotgun (WGS) entry which is preliminary data.</text>
</comment>
<feature type="region of interest" description="Disordered" evidence="1">
    <location>
        <begin position="29"/>
        <end position="111"/>
    </location>
</feature>
<evidence type="ECO:0000256" key="1">
    <source>
        <dbReference type="SAM" id="MobiDB-lite"/>
    </source>
</evidence>
<keyword evidence="3" id="KW-1185">Reference proteome</keyword>
<sequence>MFTKFSKKSEEQDKVMGTLAKQVETLTARIGPSFHVEPSESREEDSKNILPDEQDADENEIERVNLDISDQSDHSEKDANVEQEKVTEEQARVSRSKRRQTQKPADDDFDEIHDLCDYMRKTAAEVKEIGLTSWLQLVSKNLAQQNYYQV</sequence>
<proteinExistence type="predicted"/>
<dbReference type="EMBL" id="QGKV02000649">
    <property type="protein sequence ID" value="KAF3583161.1"/>
    <property type="molecule type" value="Genomic_DNA"/>
</dbReference>
<gene>
    <name evidence="2" type="ORF">DY000_02031373</name>
</gene>
<dbReference type="Proteomes" id="UP000266723">
    <property type="component" value="Unassembled WGS sequence"/>
</dbReference>
<name>A0ABQ7E043_BRACR</name>
<organism evidence="2 3">
    <name type="scientific">Brassica cretica</name>
    <name type="common">Mustard</name>
    <dbReference type="NCBI Taxonomy" id="69181"/>
    <lineage>
        <taxon>Eukaryota</taxon>
        <taxon>Viridiplantae</taxon>
        <taxon>Streptophyta</taxon>
        <taxon>Embryophyta</taxon>
        <taxon>Tracheophyta</taxon>
        <taxon>Spermatophyta</taxon>
        <taxon>Magnoliopsida</taxon>
        <taxon>eudicotyledons</taxon>
        <taxon>Gunneridae</taxon>
        <taxon>Pentapetalae</taxon>
        <taxon>rosids</taxon>
        <taxon>malvids</taxon>
        <taxon>Brassicales</taxon>
        <taxon>Brassicaceae</taxon>
        <taxon>Brassiceae</taxon>
        <taxon>Brassica</taxon>
    </lineage>
</organism>